<name>A0A238KP82_9RHOB</name>
<dbReference type="OrthoDB" id="9784014at2"/>
<accession>A0A238KP82</accession>
<feature type="transmembrane region" description="Helical" evidence="1">
    <location>
        <begin position="309"/>
        <end position="332"/>
    </location>
</feature>
<keyword evidence="1" id="KW-0812">Transmembrane</keyword>
<feature type="transmembrane region" description="Helical" evidence="1">
    <location>
        <begin position="51"/>
        <end position="72"/>
    </location>
</feature>
<dbReference type="Proteomes" id="UP000202922">
    <property type="component" value="Unassembled WGS sequence"/>
</dbReference>
<evidence type="ECO:0000313" key="2">
    <source>
        <dbReference type="EMBL" id="SMX44441.1"/>
    </source>
</evidence>
<feature type="transmembrane region" description="Helical" evidence="1">
    <location>
        <begin position="352"/>
        <end position="384"/>
    </location>
</feature>
<reference evidence="3" key="1">
    <citation type="submission" date="2017-05" db="EMBL/GenBank/DDBJ databases">
        <authorList>
            <person name="Rodrigo-Torres L."/>
            <person name="Arahal R. D."/>
            <person name="Lucena T."/>
        </authorList>
    </citation>
    <scope>NUCLEOTIDE SEQUENCE [LARGE SCALE GENOMIC DNA]</scope>
    <source>
        <strain evidence="3">CECT 8621</strain>
    </source>
</reference>
<sequence>MLELWHGFSATAQDVVTLCALALPIAALGVVLPRGFAPIPLIRAILWRFRWANALFVLLIAVSVGLGVALLAQERGLRAGTAAAADKFDLIIAAPGSEVTMMLASVYLQPADAGLLDGVTYASIATDARVAMAAPLAFGDSYQGAPIVGTTAEFVTHLAGPIAQGRIWGDHADAVIGADVPLAVGDGFEPAHGVGDVAEHDAHGEEFHVVGRLAPTGSPWDRAIIVPVETVWETHGLANGHRPEVAEQLGPPFDPEYFPGTPAVVVRATSIGATYGLKSSFARAGETMAFFPGSVLASLYAVMGDVRQAMSLMAVVTQILVAASVLLGLFILSQLFQRQMALLQALGAPRRFVLSVVWGYANTLVVAGAMLGLIIGFASVAILSDIVSERTGVRVVAEIGWSEFHLVAGFVSCVSLLSVVPGFAVLSRSIVSGLRA</sequence>
<evidence type="ECO:0000256" key="1">
    <source>
        <dbReference type="SAM" id="Phobius"/>
    </source>
</evidence>
<dbReference type="EMBL" id="FXYE01000002">
    <property type="protein sequence ID" value="SMX44441.1"/>
    <property type="molecule type" value="Genomic_DNA"/>
</dbReference>
<dbReference type="AlphaFoldDB" id="A0A238KP82"/>
<gene>
    <name evidence="2" type="ORF">COL8621_02556</name>
</gene>
<protein>
    <submittedName>
        <fullName evidence="2">Uncharacterized protein</fullName>
    </submittedName>
</protein>
<feature type="transmembrane region" description="Helical" evidence="1">
    <location>
        <begin position="404"/>
        <end position="426"/>
    </location>
</feature>
<dbReference type="InterPro" id="IPR051125">
    <property type="entry name" value="ABC-4/HrtB_transporter"/>
</dbReference>
<organism evidence="2 3">
    <name type="scientific">Actibacterium lipolyticum</name>
    <dbReference type="NCBI Taxonomy" id="1524263"/>
    <lineage>
        <taxon>Bacteria</taxon>
        <taxon>Pseudomonadati</taxon>
        <taxon>Pseudomonadota</taxon>
        <taxon>Alphaproteobacteria</taxon>
        <taxon>Rhodobacterales</taxon>
        <taxon>Roseobacteraceae</taxon>
        <taxon>Actibacterium</taxon>
    </lineage>
</organism>
<keyword evidence="1" id="KW-0472">Membrane</keyword>
<proteinExistence type="predicted"/>
<dbReference type="PANTHER" id="PTHR43738:SF2">
    <property type="entry name" value="ABC TRANSPORTER PERMEASE"/>
    <property type="match status" value="1"/>
</dbReference>
<dbReference type="PANTHER" id="PTHR43738">
    <property type="entry name" value="ABC TRANSPORTER, MEMBRANE PROTEIN"/>
    <property type="match status" value="1"/>
</dbReference>
<feature type="transmembrane region" description="Helical" evidence="1">
    <location>
        <begin position="12"/>
        <end position="31"/>
    </location>
</feature>
<dbReference type="RefSeq" id="WP_093967693.1">
    <property type="nucleotide sequence ID" value="NZ_FXYE01000002.1"/>
</dbReference>
<keyword evidence="3" id="KW-1185">Reference proteome</keyword>
<keyword evidence="1" id="KW-1133">Transmembrane helix</keyword>
<evidence type="ECO:0000313" key="3">
    <source>
        <dbReference type="Proteomes" id="UP000202922"/>
    </source>
</evidence>